<dbReference type="PANTHER" id="PTHR23159">
    <property type="entry name" value="CENTROSOMAL PROTEIN 2"/>
    <property type="match status" value="1"/>
</dbReference>
<feature type="region of interest" description="Disordered" evidence="3">
    <location>
        <begin position="272"/>
        <end position="304"/>
    </location>
</feature>
<feature type="compositionally biased region" description="Pro residues" evidence="3">
    <location>
        <begin position="289"/>
        <end position="298"/>
    </location>
</feature>
<evidence type="ECO:0000259" key="4">
    <source>
        <dbReference type="Pfam" id="PF15035"/>
    </source>
</evidence>
<feature type="region of interest" description="Disordered" evidence="3">
    <location>
        <begin position="2891"/>
        <end position="2950"/>
    </location>
</feature>
<feature type="region of interest" description="Disordered" evidence="3">
    <location>
        <begin position="2631"/>
        <end position="2736"/>
    </location>
</feature>
<sequence>MESEVLIGWQQQKEELEREVCHLQEELAESRAEREELESRTRALQDRLRQTIHPSLGLSLEEEEEQRRWKKKLREGREREARQALLIHRLQNKVLEYRDQCQRLDLQLQDERRKTLHMERVRDEHSDSLESALIRLEEEQHRLISLADTNSLLREQLSQSEQSNQALKEELHKLTADWIRSTEKAEQRETDWQREKKGQLGHAGQQQNHLLSVWRSVVALKRHCHSVKTAADRDLWELRAEFSRLSSTLLSNCDSVYSTMSLATLHKSSALLPPPPSSPPPLSSTMILPPLPPLPPPDSCSTQGSFSIGELEVKEEEKLHEKTEALQQRTVELARSLQDEREEKERVMERHQETTRRLQSVSQAVIRLSRVVSSRSRPASSSPDDVLRADLSSMLSVLSQAESVLLRRSEELQGAELNLRRLSESRSGLQLQLKQLQDVHQQLLVRSQHTQQELTHTHSVLCSEKEVSSSLRLQLEEVQRREEEVKRENLRLRRERDREEEKNLQLETDSHRRVEAELLESVQVTEREHLHQMELLSLKGALEREQLDRQKAEKEAADSRDALQECRGSVLRLSSLESLLRRDLEESRDALKKVSALNSALASDKRALNQQLLQLEGKLSESQSQLQAASSELTCLQRDVRTLRGQTDQDANIIRQLKEQQVEAVKNSEGKERELLLLEEDRTSGEQQLEELRSQHVSLCQELKELQEELQQANQEVTMRNEQQEEQQRESRRLQEELQSERRHQAQLEEELHELRSLSVSQQLQLSQQQQLLSQAEVDRCQLSTRLHALQEAKLTLQGEIKCLRGELQRETASRERSEDEKEALQEDVQRLTEEVQELRRRRAEEEEEKKMCHKERETLREELRVRDGELDALKRRTERIEEELEERRQQVERLKEEVTQRGTQVSLLNERIVNLEEEKEILQEEARSTEVRLQEEEVKRREEEVQRDGETEALCDRIEKLEREKDEIEKEVQQLKSKAQEQEERWRSNDKEQQNEINRLRGENSSLQEHRKSEKRQIEKLQHEKMEVLERLQERVGEVELMKVKLNVAQEEREEMVEEVQKRERSLEKQMCAVREREEEMERLKERLKLAKEREEETERELQETVDKLKKKEAREEQLEVLLKENRELLEQEEREREEREDRISSLIKELQEAHAVSQIAKRRSTEKQEAHDRLQEEVEDWQEQAEQSLKQVAKLKEALKGRNEEVSQLKVMLKEKEEEWKEQEAQSKTEKERRRKLENKLVEVEEDITRLEKKVRLIQAERDKDREEVKKLKDNLGKSENKEREQGERMRRMEEEKMMLSSNLREIEEELKAEKEQTRRVRKERSSLEDKLKEKEREIDECRDLVRSKEEKFKEAKEMDRKMLENEKNRHLLLEEKGETRVKELEEEKEDLLLKLMKKEKEVTELQEEVQSTREELDKKKEEVYNVKRECEEAQESLKSLKRKMISLQEEVNQKQKENEEAQEKLKSLKREVMFLQEEVKQKQKAHEEAQEKLKSLTKEVMFLQEEVKEKQEAHEEAQEKMTVLKEEVHQKHLTEENEWRAKDMMNRNEAQELQRKIDEAQEELERSNKEIYTLKEELEKEQREKKDIHDELIKRSEEVASLREKIKEELSRTKEEEEEETEKPTRETIELATLKEELHKEQREKLETLEELKKRREDVTVLKGEVTKECMQKEEVQEELRRVQRSLEQKSQTLSSLQSQVTDLRLSKDRVEEEKQQMKGGLQVVLKEMNLLKVLLQESHAEGELLRSTLEERKKEVGRIRQENLQMEERQEELEELRARVKALEKRRTEMAEELDKADERRREAEEWWRSKMKEVEQEKGMMQSTLDAEIQTLTQNHEELLKESRSKLQDSLRELEEARVELSRNRAVMEEQKTRITLLIADREESGEQRRRRDSQEERGEVHVNTEELFALIEEVLMSVCFVSGEAGGDQEAAPADGGSGGRLEVLQRLVAELELEQKRLQKKNSNLEKQKDRLKKDRDVLRDILRQVELERGRLSQQLTDSTESQVGQVCAHATEEDRLRSKVKELEDQVSQLRLSLAADQQQKAEFIQQSSRNSQWLLSLRRDLNDSLSAVTRRPIPSVLESETQRLDRSLREEELRLSFSRSSSQWRVSSSSSSSLFIMLQVGTHLDPQNRACRAVFCSLDPPKAGFSAQELDRRWCLQDFLHETALVRMSGRSEEANRDDAGESVNFCTFTTLSTVAVQAGQSQTVISVLKSGSLVHLQLVQVQPGLCEVGSNQKENETLIQEQQQLLEKLKKHENEVVSVVEKKAEESTRRNQGVTEQRKIRKWEQEEGLKLAMKSSLTEGWSLLLHLLERRLEVLKLASDFYHQATEFAASIDRFEGLQMKAGEDGPTATQLSYNTTRKDLLKKSLGVLTSSSILIQELRVLQRIEALQRKGGVLQGSQQSRQVLLRLEELVEELQDRRRRADQAVGMQLRQPADAVEVQKTEDTSTRIKSDQQQWVLAQQDCTVLVIQEQNLQFESSPPVLLSNINSEETKDSNPESRPDQSRSVEPRSGCEDSRKFWSGSTTDRMFEVEADQNPNLNSEMAGGLNLQAEFSLTAKYHETADLHVGPNVDQSFGLDQIPESRQLQATHQISDWRLNETENHQAGSRCLGPKVQRLLTKLDKGRNFSSGSESSLKPCSRSQNEAEKTLQTRTEETKDPQTGPRINPEVKSKSEGAKESEVRENLKNRFRTEGYPGFGFNLKPNSRSETGLSAGSGSEETRKQESILKLKETKNLESEFRPEGKVLPESGSNERHRFRSEDKFRSSLQHEEVRKPEVSNKDDQHALAAARPLADLLIIKEDEAPDVKGHAHWTTLTNQRQQFLSSLERLEEKVCSWMQLLSDSWKSGWCLSEAEQTLKTHLQLQKHILSADQDVRSWKQILDPNRESNETGPQPPGEAGRQMSSLKALTERLRGGCAGTPTGTSNVQQTPPSSHSQDDADRVERVLKELQVLRKKTDCSLQLLQPYVCLLRTAQQVDEEMKELREHFQRRKEGDGEEAESGQIKTLQLEMMKKMDAAEELGDGCIRAATVGSELNSQTVLLGVQQTMKKMRETKLEMEKLRDQQEDVMICREYQERLSKTSQDLKCVSELLDSCTGVDLGLDLNSSTLLEHFRQARPHFNQLDTEVESLLKNWQSVKQVSDRLKKVQGDTVEDEDLSKMMKLQETVKNKIQQSESVLELTRRFHIGAKQLEELLHEEFRRTLTRSSDAELSWYRERRQQIQNLLRTSTALVGDICAAVKSTGWMRFRVEQLEARLLSLDSLCGSWLNEAARREEELRRDQLTHLLHDSISQLWDSFKELKKCFSNTRFNYLKRNNRSRNLKVVRNQLQQVEVYGEKLQAIRKRVHGVEAQLSLQGTDGAVVLQVEDTINELHKQMGELERSFCEHQKGLDMTCRLHQAMQEYQFWCEEASSTITRVVKFSAECCSAKAVSTLHRQLEKFVWPTVPEQEERISQITELAEKLYGVEEGQRYVEKTTKKHCEVVASIRELSRQLVELEAKLKIDEKKMQEGENEEQMTEKRNVNEQRDNRSTEEDDGMVKSFKS</sequence>
<feature type="region of interest" description="Disordered" evidence="3">
    <location>
        <begin position="972"/>
        <end position="1020"/>
    </location>
</feature>
<feature type="coiled-coil region" evidence="2">
    <location>
        <begin position="2243"/>
        <end position="2273"/>
    </location>
</feature>
<feature type="coiled-coil region" evidence="2">
    <location>
        <begin position="412"/>
        <end position="439"/>
    </location>
</feature>
<evidence type="ECO:0000256" key="1">
    <source>
        <dbReference type="ARBA" id="ARBA00023054"/>
    </source>
</evidence>
<feature type="region of interest" description="Disordered" evidence="3">
    <location>
        <begin position="1510"/>
        <end position="1546"/>
    </location>
</feature>
<organism evidence="5 6">
    <name type="scientific">Oryzias melastigma</name>
    <name type="common">Marine medaka</name>
    <dbReference type="NCBI Taxonomy" id="30732"/>
    <lineage>
        <taxon>Eukaryota</taxon>
        <taxon>Metazoa</taxon>
        <taxon>Chordata</taxon>
        <taxon>Craniata</taxon>
        <taxon>Vertebrata</taxon>
        <taxon>Euteleostomi</taxon>
        <taxon>Actinopterygii</taxon>
        <taxon>Neopterygii</taxon>
        <taxon>Teleostei</taxon>
        <taxon>Neoteleostei</taxon>
        <taxon>Acanthomorphata</taxon>
        <taxon>Ovalentaria</taxon>
        <taxon>Atherinomorphae</taxon>
        <taxon>Beloniformes</taxon>
        <taxon>Adrianichthyidae</taxon>
        <taxon>Oryziinae</taxon>
        <taxon>Oryzias</taxon>
    </lineage>
</organism>
<feature type="compositionally biased region" description="Basic and acidic residues" evidence="3">
    <location>
        <begin position="1625"/>
        <end position="1639"/>
    </location>
</feature>
<feature type="compositionally biased region" description="Basic and acidic residues" evidence="3">
    <location>
        <begin position="1885"/>
        <end position="1905"/>
    </location>
</feature>
<feature type="coiled-coil region" evidence="2">
    <location>
        <begin position="150"/>
        <end position="177"/>
    </location>
</feature>
<protein>
    <submittedName>
        <fullName evidence="5">Coiled-coil domain-containing protein 141</fullName>
    </submittedName>
</protein>
<feature type="coiled-coil region" evidence="2">
    <location>
        <begin position="2022"/>
        <end position="2049"/>
    </location>
</feature>
<feature type="compositionally biased region" description="Basic and acidic residues" evidence="3">
    <location>
        <begin position="2653"/>
        <end position="2668"/>
    </location>
</feature>
<dbReference type="Proteomes" id="UP000646548">
    <property type="component" value="Unassembled WGS sequence"/>
</dbReference>
<feature type="coiled-coil region" evidence="2">
    <location>
        <begin position="1753"/>
        <end position="1879"/>
    </location>
</feature>
<feature type="compositionally biased region" description="Basic and acidic residues" evidence="3">
    <location>
        <begin position="1218"/>
        <end position="1234"/>
    </location>
</feature>
<feature type="domain" description="Rootletin-like coiled-coil" evidence="4">
    <location>
        <begin position="70"/>
        <end position="246"/>
    </location>
</feature>
<keyword evidence="1 2" id="KW-0175">Coiled coil</keyword>
<accession>A0A834FHN8</accession>
<feature type="compositionally biased region" description="Basic and acidic residues" evidence="3">
    <location>
        <begin position="3525"/>
        <end position="3540"/>
    </location>
</feature>
<feature type="region of interest" description="Disordered" evidence="3">
    <location>
        <begin position="1266"/>
        <end position="1301"/>
    </location>
</feature>
<evidence type="ECO:0000256" key="2">
    <source>
        <dbReference type="SAM" id="Coils"/>
    </source>
</evidence>
<feature type="region of interest" description="Disordered" evidence="3">
    <location>
        <begin position="1218"/>
        <end position="1238"/>
    </location>
</feature>
<dbReference type="Pfam" id="PF15035">
    <property type="entry name" value="Rootletin"/>
    <property type="match status" value="1"/>
</dbReference>
<feature type="coiled-coil region" evidence="2">
    <location>
        <begin position="535"/>
        <end position="562"/>
    </location>
</feature>
<feature type="compositionally biased region" description="Polar residues" evidence="3">
    <location>
        <begin position="2930"/>
        <end position="2944"/>
    </location>
</feature>
<feature type="compositionally biased region" description="Basic and acidic residues" evidence="3">
    <location>
        <begin position="1266"/>
        <end position="1300"/>
    </location>
</feature>
<feature type="coiled-coil region" evidence="2">
    <location>
        <begin position="13"/>
        <end position="47"/>
    </location>
</feature>
<feature type="region of interest" description="Disordered" evidence="3">
    <location>
        <begin position="2748"/>
        <end position="2792"/>
    </location>
</feature>
<feature type="coiled-coil region" evidence="2">
    <location>
        <begin position="1948"/>
        <end position="1996"/>
    </location>
</feature>
<evidence type="ECO:0000256" key="3">
    <source>
        <dbReference type="SAM" id="MobiDB-lite"/>
    </source>
</evidence>
<feature type="region of interest" description="Disordered" evidence="3">
    <location>
        <begin position="933"/>
        <end position="953"/>
    </location>
</feature>
<feature type="coiled-coil region" evidence="2">
    <location>
        <begin position="2409"/>
        <end position="2436"/>
    </location>
</feature>
<dbReference type="EMBL" id="WKFB01000138">
    <property type="protein sequence ID" value="KAF6734265.1"/>
    <property type="molecule type" value="Genomic_DNA"/>
</dbReference>
<feature type="compositionally biased region" description="Pro residues" evidence="3">
    <location>
        <begin position="272"/>
        <end position="282"/>
    </location>
</feature>
<comment type="caution">
    <text evidence="5">The sequence shown here is derived from an EMBL/GenBank/DDBJ whole genome shotgun (WGS) entry which is preliminary data.</text>
</comment>
<feature type="compositionally biased region" description="Basic and acidic residues" evidence="3">
    <location>
        <begin position="722"/>
        <end position="746"/>
    </location>
</feature>
<feature type="region of interest" description="Disordered" evidence="3">
    <location>
        <begin position="1159"/>
        <end position="1181"/>
    </location>
</feature>
<dbReference type="PANTHER" id="PTHR23159:SF47">
    <property type="entry name" value="TRICHOHYALIN"/>
    <property type="match status" value="1"/>
</dbReference>
<dbReference type="InterPro" id="IPR055167">
    <property type="entry name" value="Rootletin-like_CC"/>
</dbReference>
<feature type="compositionally biased region" description="Polar residues" evidence="3">
    <location>
        <begin position="2712"/>
        <end position="2727"/>
    </location>
</feature>
<feature type="compositionally biased region" description="Basic and acidic residues" evidence="3">
    <location>
        <begin position="1165"/>
        <end position="1178"/>
    </location>
</feature>
<reference evidence="5" key="1">
    <citation type="journal article" name="BMC Genomics">
        <title>Long-read sequencing and de novo genome assembly of marine medaka (Oryzias melastigma).</title>
        <authorList>
            <person name="Liang P."/>
            <person name="Saqib H.S.A."/>
            <person name="Ni X."/>
            <person name="Shen Y."/>
        </authorList>
    </citation>
    <scope>NUCLEOTIDE SEQUENCE</scope>
    <source>
        <strain evidence="5">Bigg-433</strain>
    </source>
</reference>
<evidence type="ECO:0000313" key="6">
    <source>
        <dbReference type="Proteomes" id="UP000646548"/>
    </source>
</evidence>
<evidence type="ECO:0000313" key="5">
    <source>
        <dbReference type="EMBL" id="KAF6734265.1"/>
    </source>
</evidence>
<feature type="region of interest" description="Disordered" evidence="3">
    <location>
        <begin position="1610"/>
        <end position="1639"/>
    </location>
</feature>
<name>A0A834FHN8_ORYME</name>
<feature type="coiled-coil region" evidence="2">
    <location>
        <begin position="468"/>
        <end position="509"/>
    </location>
</feature>
<feature type="region of interest" description="Disordered" evidence="3">
    <location>
        <begin position="1883"/>
        <end position="1905"/>
    </location>
</feature>
<feature type="compositionally biased region" description="Basic and acidic residues" evidence="3">
    <location>
        <begin position="185"/>
        <end position="198"/>
    </location>
</feature>
<feature type="region of interest" description="Disordered" evidence="3">
    <location>
        <begin position="185"/>
        <end position="205"/>
    </location>
</feature>
<feature type="region of interest" description="Disordered" evidence="3">
    <location>
        <begin position="2490"/>
        <end position="2529"/>
    </location>
</feature>
<proteinExistence type="predicted"/>
<feature type="region of interest" description="Disordered" evidence="3">
    <location>
        <begin position="810"/>
        <end position="829"/>
    </location>
</feature>
<feature type="compositionally biased region" description="Polar residues" evidence="3">
    <location>
        <begin position="2636"/>
        <end position="2652"/>
    </location>
</feature>
<feature type="region of interest" description="Disordered" evidence="3">
    <location>
        <begin position="714"/>
        <end position="746"/>
    </location>
</feature>
<feature type="region of interest" description="Disordered" evidence="3">
    <location>
        <begin position="3513"/>
        <end position="3552"/>
    </location>
</feature>
<feature type="coiled-coil region" evidence="2">
    <location>
        <begin position="87"/>
        <end position="114"/>
    </location>
</feature>
<feature type="compositionally biased region" description="Basic and acidic residues" evidence="3">
    <location>
        <begin position="2677"/>
        <end position="2701"/>
    </location>
</feature>
<feature type="compositionally biased region" description="Basic and acidic residues" evidence="3">
    <location>
        <begin position="2500"/>
        <end position="2528"/>
    </location>
</feature>
<gene>
    <name evidence="5" type="ORF">FQA47_015296</name>
</gene>